<dbReference type="PANTHER" id="PTHR45631:SF202">
    <property type="entry name" value="SENESCENCE-INDUCED RECEPTOR-LIKE SERINE_THREONINE-PROTEIN KINASE"/>
    <property type="match status" value="1"/>
</dbReference>
<dbReference type="SMART" id="SM00220">
    <property type="entry name" value="S_TKc"/>
    <property type="match status" value="1"/>
</dbReference>
<dbReference type="InterPro" id="IPR008271">
    <property type="entry name" value="Ser/Thr_kinase_AS"/>
</dbReference>
<evidence type="ECO:0000256" key="3">
    <source>
        <dbReference type="ARBA" id="ARBA00022553"/>
    </source>
</evidence>
<reference evidence="7 8" key="1">
    <citation type="journal article" date="2014" name="Agronomy (Basel)">
        <title>A Draft Genome Sequence for Ensete ventricosum, the Drought-Tolerant Tree Against Hunger.</title>
        <authorList>
            <person name="Harrison J."/>
            <person name="Moore K.A."/>
            <person name="Paszkiewicz K."/>
            <person name="Jones T."/>
            <person name="Grant M."/>
            <person name="Ambacheew D."/>
            <person name="Muzemil S."/>
            <person name="Studholme D.J."/>
        </authorList>
    </citation>
    <scope>NUCLEOTIDE SEQUENCE [LARGE SCALE GENOMIC DNA]</scope>
</reference>
<dbReference type="AlphaFoldDB" id="A0A426Z1K1"/>
<dbReference type="Pfam" id="PF00069">
    <property type="entry name" value="Pkinase"/>
    <property type="match status" value="1"/>
</dbReference>
<gene>
    <name evidence="7" type="ORF">B296_00018703</name>
</gene>
<dbReference type="FunFam" id="1.10.510.10:FF:000146">
    <property type="entry name" value="LRR receptor-like serine/threonine-protein kinase IOS1"/>
    <property type="match status" value="1"/>
</dbReference>
<dbReference type="SUPFAM" id="SSF56112">
    <property type="entry name" value="Protein kinase-like (PK-like)"/>
    <property type="match status" value="1"/>
</dbReference>
<sequence>LSWRERLRIAVDAAQGLEYLHKGCKPPIIHRDVKTSNILLSHSFEAKIADFGLSKAFLTDAHTHVSTQAVAGTPGYVDPEYHSTYRLTEKSDVYSFGIVLLELVTGLPAVLKLLETGHILQWVRQGLAQGTVADVVDPRLKQQQQQCDMSSVKRVADLALNCTALNSNERPTMTQVVMQLKESLQLEIVNESSTRPYGGGLDINHSGTTATTSISLTELSGPSSR</sequence>
<dbReference type="PANTHER" id="PTHR45631">
    <property type="entry name" value="OS07G0107800 PROTEIN-RELATED"/>
    <property type="match status" value="1"/>
</dbReference>
<dbReference type="GO" id="GO:0004674">
    <property type="term" value="F:protein serine/threonine kinase activity"/>
    <property type="evidence" value="ECO:0007669"/>
    <property type="project" value="UniProtKB-KW"/>
</dbReference>
<feature type="non-terminal residue" evidence="7">
    <location>
        <position position="1"/>
    </location>
</feature>
<keyword evidence="4" id="KW-0418">Kinase</keyword>
<dbReference type="Proteomes" id="UP000287651">
    <property type="component" value="Unassembled WGS sequence"/>
</dbReference>
<evidence type="ECO:0000256" key="4">
    <source>
        <dbReference type="ARBA" id="ARBA00022777"/>
    </source>
</evidence>
<name>A0A426Z1K1_ENSVE</name>
<evidence type="ECO:0000313" key="8">
    <source>
        <dbReference type="Proteomes" id="UP000287651"/>
    </source>
</evidence>
<dbReference type="GO" id="GO:0016020">
    <property type="term" value="C:membrane"/>
    <property type="evidence" value="ECO:0007669"/>
    <property type="project" value="UniProtKB-SubCell"/>
</dbReference>
<dbReference type="GO" id="GO:0005524">
    <property type="term" value="F:ATP binding"/>
    <property type="evidence" value="ECO:0007669"/>
    <property type="project" value="InterPro"/>
</dbReference>
<evidence type="ECO:0000256" key="2">
    <source>
        <dbReference type="ARBA" id="ARBA00022527"/>
    </source>
</evidence>
<evidence type="ECO:0000313" key="7">
    <source>
        <dbReference type="EMBL" id="RRT57838.1"/>
    </source>
</evidence>
<organism evidence="7 8">
    <name type="scientific">Ensete ventricosum</name>
    <name type="common">Abyssinian banana</name>
    <name type="synonym">Musa ensete</name>
    <dbReference type="NCBI Taxonomy" id="4639"/>
    <lineage>
        <taxon>Eukaryota</taxon>
        <taxon>Viridiplantae</taxon>
        <taxon>Streptophyta</taxon>
        <taxon>Embryophyta</taxon>
        <taxon>Tracheophyta</taxon>
        <taxon>Spermatophyta</taxon>
        <taxon>Magnoliopsida</taxon>
        <taxon>Liliopsida</taxon>
        <taxon>Zingiberales</taxon>
        <taxon>Musaceae</taxon>
        <taxon>Ensete</taxon>
    </lineage>
</organism>
<protein>
    <recommendedName>
        <fullName evidence="6">Protein kinase domain-containing protein</fullName>
    </recommendedName>
</protein>
<dbReference type="PROSITE" id="PS00108">
    <property type="entry name" value="PROTEIN_KINASE_ST"/>
    <property type="match status" value="1"/>
</dbReference>
<comment type="subcellular location">
    <subcellularLocation>
        <location evidence="1">Membrane</location>
        <topology evidence="1">Single-pass membrane protein</topology>
    </subcellularLocation>
</comment>
<feature type="domain" description="Protein kinase" evidence="6">
    <location>
        <begin position="1"/>
        <end position="184"/>
    </location>
</feature>
<evidence type="ECO:0000256" key="5">
    <source>
        <dbReference type="ARBA" id="ARBA00023170"/>
    </source>
</evidence>
<proteinExistence type="predicted"/>
<keyword evidence="5" id="KW-0675">Receptor</keyword>
<keyword evidence="2" id="KW-0723">Serine/threonine-protein kinase</keyword>
<dbReference type="Gene3D" id="1.10.510.10">
    <property type="entry name" value="Transferase(Phosphotransferase) domain 1"/>
    <property type="match status" value="1"/>
</dbReference>
<dbReference type="EMBL" id="AMZH03008980">
    <property type="protein sequence ID" value="RRT57838.1"/>
    <property type="molecule type" value="Genomic_DNA"/>
</dbReference>
<keyword evidence="4" id="KW-0808">Transferase</keyword>
<accession>A0A426Z1K1</accession>
<evidence type="ECO:0000256" key="1">
    <source>
        <dbReference type="ARBA" id="ARBA00004167"/>
    </source>
</evidence>
<keyword evidence="3" id="KW-0597">Phosphoprotein</keyword>
<dbReference type="PROSITE" id="PS50011">
    <property type="entry name" value="PROTEIN_KINASE_DOM"/>
    <property type="match status" value="1"/>
</dbReference>
<comment type="caution">
    <text evidence="7">The sequence shown here is derived from an EMBL/GenBank/DDBJ whole genome shotgun (WGS) entry which is preliminary data.</text>
</comment>
<evidence type="ECO:0000259" key="6">
    <source>
        <dbReference type="PROSITE" id="PS50011"/>
    </source>
</evidence>
<dbReference type="InterPro" id="IPR000719">
    <property type="entry name" value="Prot_kinase_dom"/>
</dbReference>
<dbReference type="InterPro" id="IPR011009">
    <property type="entry name" value="Kinase-like_dom_sf"/>
</dbReference>